<sequence length="599" mass="62891">MLYFGRAFLAPLALAAILSLLIAPLKRKLARIGLGHTAGALVSVVLVGASLAAVTAVLGSQLVTVAADLPQYREAVRSKLAHARELTVGPLEQLESVLRTVVPAAHPAASGKQRERGGAASADPQAPPVQNRAPTTATEAISWLFSCLWGPVGQAGIVLVLLVFILLEHEGLRDRMISLAGEAEAGRTMRAVEDAAQGVSRFFVSQFVVNVTFALVLGSALWLVGVPHAALWGALGGLARFVPYVGALAAGAVIAAFAAAVDPGWSLMFWCAGLFVALEAVVVHVVEPRVYGQSSGLAPLGVIVSALFWGALWGPLGLLLATPMTLCLVVAGRHVRALEPISILLGEAPGLTAGLRFYQRALSGEPGEIVAAARVYLQRSNFARYCDQILLPGLALAAADFRAGRIGSEQQDRIRLTIAAVAESLSAVERQDGASRKRRSTSLLEANVGAHLHAQRDQGLGRWHGTPPLRAAQGVLCAGLGTARDDVLTQLLVQALRDEGIQAASLSLARRLDAPGEGKADPFSTVFLAYPLEESQDDWQAAVADVRASFPKAMLLTVKLPLEDGVADEALVQGSVDLVVRSFSEAVAFELGGRVDEVS</sequence>
<feature type="transmembrane region" description="Helical" evidence="9">
    <location>
        <begin position="37"/>
        <end position="59"/>
    </location>
</feature>
<dbReference type="InterPro" id="IPR002549">
    <property type="entry name" value="AI-2E-like"/>
</dbReference>
<comment type="caution">
    <text evidence="10">The sequence shown here is derived from an EMBL/GenBank/DDBJ whole genome shotgun (WGS) entry which is preliminary data.</text>
</comment>
<dbReference type="OrthoDB" id="9816139at2"/>
<accession>A0A562ZUW5</accession>
<keyword evidence="4" id="KW-1003">Cell membrane</keyword>
<gene>
    <name evidence="10" type="ORF">FN976_06720</name>
</gene>
<keyword evidence="7 9" id="KW-0472">Membrane</keyword>
<keyword evidence="11" id="KW-1185">Reference proteome</keyword>
<feature type="transmembrane region" description="Helical" evidence="9">
    <location>
        <begin position="140"/>
        <end position="167"/>
    </location>
</feature>
<evidence type="ECO:0000256" key="3">
    <source>
        <dbReference type="ARBA" id="ARBA00022448"/>
    </source>
</evidence>
<feature type="region of interest" description="Disordered" evidence="8">
    <location>
        <begin position="107"/>
        <end position="132"/>
    </location>
</feature>
<dbReference type="Pfam" id="PF01594">
    <property type="entry name" value="AI-2E_transport"/>
    <property type="match status" value="1"/>
</dbReference>
<evidence type="ECO:0000256" key="2">
    <source>
        <dbReference type="ARBA" id="ARBA00009773"/>
    </source>
</evidence>
<evidence type="ECO:0000256" key="5">
    <source>
        <dbReference type="ARBA" id="ARBA00022692"/>
    </source>
</evidence>
<reference evidence="10 11" key="1">
    <citation type="submission" date="2019-07" db="EMBL/GenBank/DDBJ databases">
        <title>Caenimonas sedimenti sp. nov., isolated from activated sludge.</title>
        <authorList>
            <person name="Xu J."/>
        </authorList>
    </citation>
    <scope>NUCLEOTIDE SEQUENCE [LARGE SCALE GENOMIC DNA]</scope>
    <source>
        <strain evidence="10 11">HX-9-20</strain>
    </source>
</reference>
<dbReference type="PANTHER" id="PTHR21716">
    <property type="entry name" value="TRANSMEMBRANE PROTEIN"/>
    <property type="match status" value="1"/>
</dbReference>
<evidence type="ECO:0000256" key="9">
    <source>
        <dbReference type="SAM" id="Phobius"/>
    </source>
</evidence>
<feature type="transmembrane region" description="Helical" evidence="9">
    <location>
        <begin position="241"/>
        <end position="260"/>
    </location>
</feature>
<evidence type="ECO:0000256" key="8">
    <source>
        <dbReference type="SAM" id="MobiDB-lite"/>
    </source>
</evidence>
<comment type="subcellular location">
    <subcellularLocation>
        <location evidence="1">Cell membrane</location>
        <topology evidence="1">Multi-pass membrane protein</topology>
    </subcellularLocation>
</comment>
<protein>
    <submittedName>
        <fullName evidence="10">AI-2E family transporter</fullName>
    </submittedName>
</protein>
<feature type="transmembrane region" description="Helical" evidence="9">
    <location>
        <begin position="6"/>
        <end position="25"/>
    </location>
</feature>
<evidence type="ECO:0000313" key="11">
    <source>
        <dbReference type="Proteomes" id="UP000318199"/>
    </source>
</evidence>
<feature type="transmembrane region" description="Helical" evidence="9">
    <location>
        <begin position="267"/>
        <end position="286"/>
    </location>
</feature>
<proteinExistence type="inferred from homology"/>
<comment type="similarity">
    <text evidence="2">Belongs to the autoinducer-2 exporter (AI-2E) (TC 2.A.86) family.</text>
</comment>
<evidence type="ECO:0000313" key="10">
    <source>
        <dbReference type="EMBL" id="TWO72389.1"/>
    </source>
</evidence>
<evidence type="ECO:0000256" key="1">
    <source>
        <dbReference type="ARBA" id="ARBA00004651"/>
    </source>
</evidence>
<keyword evidence="6 9" id="KW-1133">Transmembrane helix</keyword>
<evidence type="ECO:0000256" key="6">
    <source>
        <dbReference type="ARBA" id="ARBA00022989"/>
    </source>
</evidence>
<dbReference type="AlphaFoldDB" id="A0A562ZUW5"/>
<dbReference type="GO" id="GO:0005886">
    <property type="term" value="C:plasma membrane"/>
    <property type="evidence" value="ECO:0007669"/>
    <property type="project" value="UniProtKB-SubCell"/>
</dbReference>
<keyword evidence="3" id="KW-0813">Transport</keyword>
<keyword evidence="5 9" id="KW-0812">Transmembrane</keyword>
<dbReference type="PANTHER" id="PTHR21716:SF53">
    <property type="entry name" value="PERMEASE PERM-RELATED"/>
    <property type="match status" value="1"/>
</dbReference>
<evidence type="ECO:0000256" key="7">
    <source>
        <dbReference type="ARBA" id="ARBA00023136"/>
    </source>
</evidence>
<feature type="transmembrane region" description="Helical" evidence="9">
    <location>
        <begin position="306"/>
        <end position="331"/>
    </location>
</feature>
<name>A0A562ZUW5_9BURK</name>
<feature type="transmembrane region" description="Helical" evidence="9">
    <location>
        <begin position="207"/>
        <end position="235"/>
    </location>
</feature>
<dbReference type="EMBL" id="VOBQ01000004">
    <property type="protein sequence ID" value="TWO72389.1"/>
    <property type="molecule type" value="Genomic_DNA"/>
</dbReference>
<evidence type="ECO:0000256" key="4">
    <source>
        <dbReference type="ARBA" id="ARBA00022475"/>
    </source>
</evidence>
<organism evidence="10 11">
    <name type="scientific">Caenimonas sedimenti</name>
    <dbReference type="NCBI Taxonomy" id="2596921"/>
    <lineage>
        <taxon>Bacteria</taxon>
        <taxon>Pseudomonadati</taxon>
        <taxon>Pseudomonadota</taxon>
        <taxon>Betaproteobacteria</taxon>
        <taxon>Burkholderiales</taxon>
        <taxon>Comamonadaceae</taxon>
        <taxon>Caenimonas</taxon>
    </lineage>
</organism>
<dbReference type="Proteomes" id="UP000318199">
    <property type="component" value="Unassembled WGS sequence"/>
</dbReference>